<sequence>MARTSLSASVSLGSVPRWMALLGIIVGSRLVSSAWLLWFADRQEANPWTEARPNLFDFSRMWDSHWYRIITETGYPSTLPITEAGHVGENAWAFMPIYPYLVRIGMGLTGLPFSVVSIVLSLAFFAVFVYLADRLFRHVLGSREGLWAVAIVAFSPVSPIYQVGYAESLGMVFLTLVLLGLLEKRWWLVGIAIPLASLTRPLGVPLSIMMGILMLMAWRSGRDRAPHVWLTLLAAASTAAWPLIAATYTGSLSAYLDTEMAWRRPYVGDGTHAWGTGWWQSANWWFPDIAVWVLAGVAAVVIVVAILPATRRLGYVLTVWSWGYLGYLVLVLFPQSSIFRLLAPMFPLAGSIARSRTASILAIVAGVVGQFVWLDWCWSVQGSDWTPP</sequence>
<feature type="transmembrane region" description="Helical" evidence="1">
    <location>
        <begin position="228"/>
        <end position="248"/>
    </location>
</feature>
<feature type="transmembrane region" description="Helical" evidence="1">
    <location>
        <begin position="186"/>
        <end position="216"/>
    </location>
</feature>
<evidence type="ECO:0000256" key="1">
    <source>
        <dbReference type="SAM" id="Phobius"/>
    </source>
</evidence>
<feature type="transmembrane region" description="Helical" evidence="1">
    <location>
        <begin position="20"/>
        <end position="40"/>
    </location>
</feature>
<gene>
    <name evidence="2" type="ORF">UFOPK1788_00070</name>
</gene>
<keyword evidence="1" id="KW-0472">Membrane</keyword>
<feature type="transmembrane region" description="Helical" evidence="1">
    <location>
        <begin position="111"/>
        <end position="133"/>
    </location>
</feature>
<feature type="transmembrane region" description="Helical" evidence="1">
    <location>
        <begin position="353"/>
        <end position="374"/>
    </location>
</feature>
<feature type="transmembrane region" description="Helical" evidence="1">
    <location>
        <begin position="314"/>
        <end position="333"/>
    </location>
</feature>
<protein>
    <submittedName>
        <fullName evidence="2">Unannotated protein</fullName>
    </submittedName>
</protein>
<keyword evidence="1" id="KW-0812">Transmembrane</keyword>
<feature type="transmembrane region" description="Helical" evidence="1">
    <location>
        <begin position="145"/>
        <end position="166"/>
    </location>
</feature>
<accession>A0A6J6F4M4</accession>
<feature type="transmembrane region" description="Helical" evidence="1">
    <location>
        <begin position="289"/>
        <end position="307"/>
    </location>
</feature>
<organism evidence="2">
    <name type="scientific">freshwater metagenome</name>
    <dbReference type="NCBI Taxonomy" id="449393"/>
    <lineage>
        <taxon>unclassified sequences</taxon>
        <taxon>metagenomes</taxon>
        <taxon>ecological metagenomes</taxon>
    </lineage>
</organism>
<reference evidence="2" key="1">
    <citation type="submission" date="2020-05" db="EMBL/GenBank/DDBJ databases">
        <authorList>
            <person name="Chiriac C."/>
            <person name="Salcher M."/>
            <person name="Ghai R."/>
            <person name="Kavagutti S V."/>
        </authorList>
    </citation>
    <scope>NUCLEOTIDE SEQUENCE</scope>
</reference>
<proteinExistence type="predicted"/>
<dbReference type="EMBL" id="CAEZUE010000004">
    <property type="protein sequence ID" value="CAB4583822.1"/>
    <property type="molecule type" value="Genomic_DNA"/>
</dbReference>
<evidence type="ECO:0000313" key="2">
    <source>
        <dbReference type="EMBL" id="CAB4583822.1"/>
    </source>
</evidence>
<dbReference type="AlphaFoldDB" id="A0A6J6F4M4"/>
<keyword evidence="1" id="KW-1133">Transmembrane helix</keyword>
<name>A0A6J6F4M4_9ZZZZ</name>